<organism evidence="2 3">
    <name type="scientific">Parnassius apollo</name>
    <name type="common">Apollo butterfly</name>
    <name type="synonym">Papilio apollo</name>
    <dbReference type="NCBI Taxonomy" id="110799"/>
    <lineage>
        <taxon>Eukaryota</taxon>
        <taxon>Metazoa</taxon>
        <taxon>Ecdysozoa</taxon>
        <taxon>Arthropoda</taxon>
        <taxon>Hexapoda</taxon>
        <taxon>Insecta</taxon>
        <taxon>Pterygota</taxon>
        <taxon>Neoptera</taxon>
        <taxon>Endopterygota</taxon>
        <taxon>Lepidoptera</taxon>
        <taxon>Glossata</taxon>
        <taxon>Ditrysia</taxon>
        <taxon>Papilionoidea</taxon>
        <taxon>Papilionidae</taxon>
        <taxon>Parnassiinae</taxon>
        <taxon>Parnassini</taxon>
        <taxon>Parnassius</taxon>
        <taxon>Parnassius</taxon>
    </lineage>
</organism>
<dbReference type="OrthoDB" id="5876240at2759"/>
<dbReference type="InterPro" id="IPR029526">
    <property type="entry name" value="PGBD"/>
</dbReference>
<dbReference type="EMBL" id="CAJQZP010000141">
    <property type="protein sequence ID" value="CAG4940138.1"/>
    <property type="molecule type" value="Genomic_DNA"/>
</dbReference>
<dbReference type="PANTHER" id="PTHR46599:SF3">
    <property type="entry name" value="PIGGYBAC TRANSPOSABLE ELEMENT-DERIVED PROTEIN 4"/>
    <property type="match status" value="1"/>
</dbReference>
<dbReference type="PANTHER" id="PTHR46599">
    <property type="entry name" value="PIGGYBAC TRANSPOSABLE ELEMENT-DERIVED PROTEIN 4"/>
    <property type="match status" value="1"/>
</dbReference>
<feature type="domain" description="PiggyBac transposable element-derived protein" evidence="1">
    <location>
        <begin position="102"/>
        <end position="454"/>
    </location>
</feature>
<reference evidence="2" key="1">
    <citation type="submission" date="2021-04" db="EMBL/GenBank/DDBJ databases">
        <authorList>
            <person name="Tunstrom K."/>
        </authorList>
    </citation>
    <scope>NUCLEOTIDE SEQUENCE</scope>
</reference>
<evidence type="ECO:0000313" key="2">
    <source>
        <dbReference type="EMBL" id="CAG4940138.1"/>
    </source>
</evidence>
<keyword evidence="3" id="KW-1185">Reference proteome</keyword>
<evidence type="ECO:0000313" key="3">
    <source>
        <dbReference type="Proteomes" id="UP000691718"/>
    </source>
</evidence>
<accession>A0A8S3W442</accession>
<dbReference type="Pfam" id="PF13843">
    <property type="entry name" value="DDE_Tnp_1_7"/>
    <property type="match status" value="1"/>
</dbReference>
<protein>
    <submittedName>
        <fullName evidence="2">(apollo) hypothetical protein</fullName>
    </submittedName>
</protein>
<gene>
    <name evidence="2" type="ORF">PAPOLLO_LOCUS1941</name>
</gene>
<dbReference type="Proteomes" id="UP000691718">
    <property type="component" value="Unassembled WGS sequence"/>
</dbReference>
<proteinExistence type="predicted"/>
<sequence length="534" mass="62027">MENSNDLDENFIDISLDDLRDIELLEASIFDEIARKNYLSENKESEIEDYNIYPSKKRKRMFIPSASESESDDVEKFVNKNIDRLTASMREPHTTQLRNAAPGEYFSLMVPDEIFEEIAIQTNLFAEQQGPSEKPSSRSNNWKATTKVEMKRFFGLILYMGLVKIPKINLYWSTDRVFGQIFAASVMSRNRFELLLQKLHFTNNDTADVSDRIYKIRPLLNSLNKTFKNIYAPKEDICIDESQVPFRGRIIFRQYNKSKRHKYGMKLFKLCTLPGYTCKLELYAGKNNELVNTTPTRVVMSLCKHILGCGHTLVTDNWYTSLELANELLDKDTHLVGTLRKNRKGLPKAVVDSKLKPGEVIAMENERGICVLKWKDKRDVLMLSTKHSKGFSKITKKGKVIRKPRMVLAYNKIKSAVDMSDQMAAYSSPLRKSVKWYKKLGIELILNTAIVNAWVMYNENKNKSESIVQFRRELVEYLVDAGKEQTIEPERIDRPKRLKHQLLKKEGNVRNTRRFCSECYKKLCGNVRFKISQK</sequence>
<name>A0A8S3W442_PARAO</name>
<dbReference type="AlphaFoldDB" id="A0A8S3W442"/>
<comment type="caution">
    <text evidence="2">The sequence shown here is derived from an EMBL/GenBank/DDBJ whole genome shotgun (WGS) entry which is preliminary data.</text>
</comment>
<evidence type="ECO:0000259" key="1">
    <source>
        <dbReference type="Pfam" id="PF13843"/>
    </source>
</evidence>